<protein>
    <submittedName>
        <fullName evidence="9">Radical SAM protein</fullName>
    </submittedName>
</protein>
<keyword evidence="10" id="KW-1185">Reference proteome</keyword>
<evidence type="ECO:0000256" key="3">
    <source>
        <dbReference type="ARBA" id="ARBA00022691"/>
    </source>
</evidence>
<dbReference type="EMBL" id="CP072829">
    <property type="protein sequence ID" value="QTU83761.1"/>
    <property type="molecule type" value="Genomic_DNA"/>
</dbReference>
<sequence length="427" mass="47108">MAYADIAKTRPTLAAWLAEYDAIGQDYVDSLRQAGIDFAPRNADAAERTALKARLAQKGARFHNGDASISLGPLSTACAACATDEGSRTFYLSLACNRSCYFCFNANQAGYEEGLRLKADWQSELDDFLASPAPITHVALTGGEPLLHAHEAVAFLARAHEKAPKAHLRLYTDGDFLTEKLLVRLRDAGLTELRLSVKPDEEDAADAALRRMERAMRFIPQVMVEIPVIPGTVVEMKELLQAMDELGAFGINLLEFGYPMVPWKPFAQRGFRIANPPFAIPYNYSYAGGLPVAGSELACLELMEFALDEGLALGVHYCSLENKNRTQIFQQNSAAALDDALWKLDEDDFFWKTAKVFDSDVKTAERLLRAAGAPWVRDPDEPSIQFHPRHLPLLEEAPVAPVMSVNVVERHDGAFVVRELALVPVKS</sequence>
<dbReference type="GO" id="GO:0051539">
    <property type="term" value="F:4 iron, 4 sulfur cluster binding"/>
    <property type="evidence" value="ECO:0007669"/>
    <property type="project" value="UniProtKB-KW"/>
</dbReference>
<dbReference type="EMBL" id="WPCR01000010">
    <property type="protein sequence ID" value="NHM14711.1"/>
    <property type="molecule type" value="Genomic_DNA"/>
</dbReference>
<dbReference type="Pfam" id="PF04055">
    <property type="entry name" value="Radical_SAM"/>
    <property type="match status" value="1"/>
</dbReference>
<dbReference type="PANTHER" id="PTHR43787">
    <property type="entry name" value="FEMO COFACTOR BIOSYNTHESIS PROTEIN NIFB-RELATED"/>
    <property type="match status" value="1"/>
</dbReference>
<evidence type="ECO:0000313" key="9">
    <source>
        <dbReference type="EMBL" id="QTU83761.1"/>
    </source>
</evidence>
<comment type="cofactor">
    <cofactor evidence="1">
        <name>[4Fe-4S] cluster</name>
        <dbReference type="ChEBI" id="CHEBI:49883"/>
    </cofactor>
</comment>
<evidence type="ECO:0000256" key="4">
    <source>
        <dbReference type="ARBA" id="ARBA00022723"/>
    </source>
</evidence>
<evidence type="ECO:0000256" key="2">
    <source>
        <dbReference type="ARBA" id="ARBA00022485"/>
    </source>
</evidence>
<dbReference type="Gene3D" id="3.20.20.70">
    <property type="entry name" value="Aldolase class I"/>
    <property type="match status" value="1"/>
</dbReference>
<feature type="domain" description="Radical SAM core" evidence="7">
    <location>
        <begin position="82"/>
        <end position="312"/>
    </location>
</feature>
<dbReference type="Proteomes" id="UP000671910">
    <property type="component" value="Chromosome"/>
</dbReference>
<dbReference type="RefSeq" id="WP_166340092.1">
    <property type="nucleotide sequence ID" value="NZ_CP072829.1"/>
</dbReference>
<keyword evidence="2" id="KW-0004">4Fe-4S</keyword>
<dbReference type="GO" id="GO:0003824">
    <property type="term" value="F:catalytic activity"/>
    <property type="evidence" value="ECO:0007669"/>
    <property type="project" value="InterPro"/>
</dbReference>
<evidence type="ECO:0000259" key="7">
    <source>
        <dbReference type="PROSITE" id="PS51918"/>
    </source>
</evidence>
<dbReference type="KEGG" id="ebz:J7S26_05045"/>
<dbReference type="SUPFAM" id="SSF102114">
    <property type="entry name" value="Radical SAM enzymes"/>
    <property type="match status" value="1"/>
</dbReference>
<evidence type="ECO:0000256" key="5">
    <source>
        <dbReference type="ARBA" id="ARBA00023004"/>
    </source>
</evidence>
<dbReference type="InterPro" id="IPR007197">
    <property type="entry name" value="rSAM"/>
</dbReference>
<dbReference type="InterPro" id="IPR058240">
    <property type="entry name" value="rSAM_sf"/>
</dbReference>
<organism evidence="9 11">
    <name type="scientific">Xiamenia xianingshaonis</name>
    <dbReference type="NCBI Taxonomy" id="2682776"/>
    <lineage>
        <taxon>Bacteria</taxon>
        <taxon>Bacillati</taxon>
        <taxon>Actinomycetota</taxon>
        <taxon>Coriobacteriia</taxon>
        <taxon>Eggerthellales</taxon>
        <taxon>Eggerthellaceae</taxon>
        <taxon>Xiamenia</taxon>
    </lineage>
</organism>
<evidence type="ECO:0000313" key="10">
    <source>
        <dbReference type="Proteomes" id="UP000636394"/>
    </source>
</evidence>
<dbReference type="Proteomes" id="UP000636394">
    <property type="component" value="Unassembled WGS sequence"/>
</dbReference>
<dbReference type="PANTHER" id="PTHR43787:SF3">
    <property type="entry name" value="ARYLSULFATASE REGULATORY PROTEIN"/>
    <property type="match status" value="1"/>
</dbReference>
<dbReference type="AlphaFoldDB" id="A0A9E6MQ78"/>
<evidence type="ECO:0000313" key="8">
    <source>
        <dbReference type="EMBL" id="NHM14711.1"/>
    </source>
</evidence>
<keyword evidence="6" id="KW-0411">Iron-sulfur</keyword>
<dbReference type="GO" id="GO:0046872">
    <property type="term" value="F:metal ion binding"/>
    <property type="evidence" value="ECO:0007669"/>
    <property type="project" value="UniProtKB-KW"/>
</dbReference>
<dbReference type="SFLD" id="SFLDS00029">
    <property type="entry name" value="Radical_SAM"/>
    <property type="match status" value="1"/>
</dbReference>
<keyword evidence="5" id="KW-0408">Iron</keyword>
<proteinExistence type="predicted"/>
<evidence type="ECO:0000256" key="1">
    <source>
        <dbReference type="ARBA" id="ARBA00001966"/>
    </source>
</evidence>
<dbReference type="InterPro" id="IPR013785">
    <property type="entry name" value="Aldolase_TIM"/>
</dbReference>
<name>A0A9E6MQ78_9ACTN</name>
<evidence type="ECO:0000313" key="11">
    <source>
        <dbReference type="Proteomes" id="UP000671910"/>
    </source>
</evidence>
<dbReference type="PROSITE" id="PS51918">
    <property type="entry name" value="RADICAL_SAM"/>
    <property type="match status" value="1"/>
</dbReference>
<evidence type="ECO:0000256" key="6">
    <source>
        <dbReference type="ARBA" id="ARBA00023014"/>
    </source>
</evidence>
<dbReference type="CDD" id="cd01335">
    <property type="entry name" value="Radical_SAM"/>
    <property type="match status" value="1"/>
</dbReference>
<gene>
    <name evidence="8" type="ORF">GMI68_08045</name>
    <name evidence="9" type="ORF">J7S26_05045</name>
</gene>
<keyword evidence="3" id="KW-0949">S-adenosyl-L-methionine</keyword>
<keyword evidence="4" id="KW-0479">Metal-binding</keyword>
<reference evidence="8 10" key="1">
    <citation type="submission" date="2019-11" db="EMBL/GenBank/DDBJ databases">
        <title>Eggerthellaceae novel genus isolated from the rectal contents of marmort.</title>
        <authorList>
            <person name="Zhang G."/>
        </authorList>
    </citation>
    <scope>NUCLEOTIDE SEQUENCE [LARGE SCALE GENOMIC DNA]</scope>
    <source>
        <strain evidence="8">Zg-886</strain>
        <strain evidence="10">zg-886</strain>
    </source>
</reference>
<reference evidence="9" key="2">
    <citation type="submission" date="2021-04" db="EMBL/GenBank/DDBJ databases">
        <title>Novel species in family Eggerthellaceae.</title>
        <authorList>
            <person name="Zhang G."/>
        </authorList>
    </citation>
    <scope>NUCLEOTIDE SEQUENCE</scope>
    <source>
        <strain evidence="9">Zg-886</strain>
    </source>
</reference>
<accession>A0A9E6MQ78</accession>